<keyword evidence="1" id="KW-0175">Coiled coil</keyword>
<organism evidence="3 4">
    <name type="scientific">Microtus ochrogaster</name>
    <name type="common">Prairie vole</name>
    <dbReference type="NCBI Taxonomy" id="79684"/>
    <lineage>
        <taxon>Eukaryota</taxon>
        <taxon>Metazoa</taxon>
        <taxon>Chordata</taxon>
        <taxon>Craniata</taxon>
        <taxon>Vertebrata</taxon>
        <taxon>Euteleostomi</taxon>
        <taxon>Mammalia</taxon>
        <taxon>Eutheria</taxon>
        <taxon>Euarchontoglires</taxon>
        <taxon>Glires</taxon>
        <taxon>Rodentia</taxon>
        <taxon>Myomorpha</taxon>
        <taxon>Muroidea</taxon>
        <taxon>Cricetidae</taxon>
        <taxon>Arvicolinae</taxon>
        <taxon>Microtus</taxon>
    </lineage>
</organism>
<dbReference type="GO" id="GO:0005923">
    <property type="term" value="C:bicellular tight junction"/>
    <property type="evidence" value="ECO:0007669"/>
    <property type="project" value="TreeGrafter"/>
</dbReference>
<gene>
    <name evidence="3" type="ORF">LTLLF_126285</name>
</gene>
<dbReference type="InterPro" id="IPR056240">
    <property type="entry name" value="POF1B_HlH"/>
</dbReference>
<accession>A0A8J6KWH1</accession>
<dbReference type="AlphaFoldDB" id="A0A8J6KWH1"/>
<feature type="coiled-coil region" evidence="1">
    <location>
        <begin position="324"/>
        <end position="428"/>
    </location>
</feature>
<dbReference type="GO" id="GO:0005884">
    <property type="term" value="C:actin filament"/>
    <property type="evidence" value="ECO:0007669"/>
    <property type="project" value="TreeGrafter"/>
</dbReference>
<dbReference type="GO" id="GO:0005912">
    <property type="term" value="C:adherens junction"/>
    <property type="evidence" value="ECO:0007669"/>
    <property type="project" value="TreeGrafter"/>
</dbReference>
<sequence length="530" mass="60911">MADLGEADEAELQRLVAAEQQKAQFTAQGEHPGKPFLTTEKMMSSSYWSESSSGSCGTQQPTEVLQYQPQHYHCYHQSSQGQQPPEKGVVYERVRTYSGPMNKVVQALDPLGSREVLSPLKTASSYQNLVWSDHSQELHSPTVKVTTYPQTTIRRYIVQNPEQEPLSPFLRGGHFFPGNNVIYEKTIRKVEKLNTDQECCPQIQCHHHVIQQPQIIHSPHCQQSHSSHQIQCITENDSNIGHELCHGGSSQLHEQVIIQDDGPEKLDPKYFGELLADLSRKNTDLYHCLLEHLERIGGSKQDFESADAMRGMSDKSLRLVLSTFSNIREELGHLQNDLTSLENDKIRLEKDLAFKENQIKEYEELLASVRANNRQQQQGLQDSSSKCQTLEENNLSLRHTLSDMEYRLKELEYCKRNLEQENKNLRIQVSETCTGPILQAKMDEIGNHYMEMVKNLRIEKDREISKLRSQLNQYQKDVSKREGSCSDFQFKLHELTSLLEEKDSLIKRQSEVRRRGRYMVKKNGTIGSVE</sequence>
<evidence type="ECO:0000313" key="3">
    <source>
        <dbReference type="EMBL" id="KAH0516265.1"/>
    </source>
</evidence>
<dbReference type="PANTHER" id="PTHR22546">
    <property type="entry name" value="PREMATURE OVARIAN FAILURE, 1B"/>
    <property type="match status" value="1"/>
</dbReference>
<evidence type="ECO:0000256" key="1">
    <source>
        <dbReference type="SAM" id="Coils"/>
    </source>
</evidence>
<dbReference type="GO" id="GO:0070830">
    <property type="term" value="P:bicellular tight junction assembly"/>
    <property type="evidence" value="ECO:0007669"/>
    <property type="project" value="TreeGrafter"/>
</dbReference>
<dbReference type="Pfam" id="PF24617">
    <property type="entry name" value="POF1B_HlH"/>
    <property type="match status" value="1"/>
</dbReference>
<evidence type="ECO:0000313" key="4">
    <source>
        <dbReference type="Proteomes" id="UP000710432"/>
    </source>
</evidence>
<dbReference type="EMBL" id="JAATJU010020578">
    <property type="protein sequence ID" value="KAH0516265.1"/>
    <property type="molecule type" value="Genomic_DNA"/>
</dbReference>
<dbReference type="Proteomes" id="UP000710432">
    <property type="component" value="Unassembled WGS sequence"/>
</dbReference>
<proteinExistence type="predicted"/>
<comment type="caution">
    <text evidence="3">The sequence shown here is derived from an EMBL/GenBank/DDBJ whole genome shotgun (WGS) entry which is preliminary data.</text>
</comment>
<reference evidence="3" key="1">
    <citation type="submission" date="2020-03" db="EMBL/GenBank/DDBJ databases">
        <title>Studies in the Genomics of Life Span.</title>
        <authorList>
            <person name="Glass D."/>
        </authorList>
    </citation>
    <scope>NUCLEOTIDE SEQUENCE</scope>
    <source>
        <strain evidence="3">LTLLF</strain>
        <tissue evidence="3">Muscle</tissue>
    </source>
</reference>
<dbReference type="GO" id="GO:0003382">
    <property type="term" value="P:epithelial cell morphogenesis"/>
    <property type="evidence" value="ECO:0007669"/>
    <property type="project" value="TreeGrafter"/>
</dbReference>
<feature type="domain" description="POF1B helix-loop-helix" evidence="2">
    <location>
        <begin position="269"/>
        <end position="306"/>
    </location>
</feature>
<protein>
    <submittedName>
        <fullName evidence="3">Protein POF1B</fullName>
    </submittedName>
</protein>
<name>A0A8J6KWH1_MICOH</name>
<dbReference type="GO" id="GO:0007015">
    <property type="term" value="P:actin filament organization"/>
    <property type="evidence" value="ECO:0007669"/>
    <property type="project" value="TreeGrafter"/>
</dbReference>
<dbReference type="GO" id="GO:0051015">
    <property type="term" value="F:actin filament binding"/>
    <property type="evidence" value="ECO:0007669"/>
    <property type="project" value="TreeGrafter"/>
</dbReference>
<dbReference type="PANTHER" id="PTHR22546:SF0">
    <property type="entry name" value="PROTEIN POF1B"/>
    <property type="match status" value="1"/>
</dbReference>
<evidence type="ECO:0000259" key="2">
    <source>
        <dbReference type="Pfam" id="PF24617"/>
    </source>
</evidence>
<dbReference type="InterPro" id="IPR026186">
    <property type="entry name" value="POF1B"/>
</dbReference>